<evidence type="ECO:0000313" key="3">
    <source>
        <dbReference type="EMBL" id="SMP43466.1"/>
    </source>
</evidence>
<accession>A0ABY1PTY6</accession>
<gene>
    <name evidence="3" type="ORF">SAMN06295970_101300</name>
</gene>
<sequence>MTTAIYCHTDCLAHEMGSWHPESPARLQAIEDQLIASRIDTCIDHREAPLADLSDIGRVHHADAIARIRDNVPAAGEYYPIDGDTLLNAHSWQAALRAAGAAVAATDAVIAGELDNAFCAVRPPGHHARPSEPMGFCLFNNVAIAARHALEVHGLERVAIVDFDVHHGNGTEEAFLYEPRVMMVSFFQHPFYPYTGVGGESQFNPNMVNVPVAAYSDGEKIRRLVTDLWLPALRSFRPQMIFISAGFDAHREDDMGQMSLVEADYAWITRQVMAVAKEFSQGRIVSCLEGGYSLSALGRSVVAHLKALADLE</sequence>
<keyword evidence="4" id="KW-1185">Reference proteome</keyword>
<dbReference type="InterPro" id="IPR037138">
    <property type="entry name" value="His_deacetylse_dom_sf"/>
</dbReference>
<proteinExistence type="inferred from homology"/>
<dbReference type="Proteomes" id="UP001158049">
    <property type="component" value="Unassembled WGS sequence"/>
</dbReference>
<evidence type="ECO:0000256" key="1">
    <source>
        <dbReference type="ARBA" id="ARBA00005947"/>
    </source>
</evidence>
<evidence type="ECO:0000259" key="2">
    <source>
        <dbReference type="Pfam" id="PF00850"/>
    </source>
</evidence>
<dbReference type="InterPro" id="IPR000286">
    <property type="entry name" value="HDACs"/>
</dbReference>
<dbReference type="CDD" id="cd11599">
    <property type="entry name" value="HDAC_classII_2"/>
    <property type="match status" value="1"/>
</dbReference>
<name>A0ABY1PTY6_9BURK</name>
<dbReference type="Gene3D" id="3.40.800.20">
    <property type="entry name" value="Histone deacetylase domain"/>
    <property type="match status" value="1"/>
</dbReference>
<dbReference type="SUPFAM" id="SSF52768">
    <property type="entry name" value="Arginase/deacetylase"/>
    <property type="match status" value="1"/>
</dbReference>
<comment type="caution">
    <text evidence="3">The sequence shown here is derived from an EMBL/GenBank/DDBJ whole genome shotgun (WGS) entry which is preliminary data.</text>
</comment>
<comment type="similarity">
    <text evidence="1">Belongs to the histone deacetylase family.</text>
</comment>
<dbReference type="Pfam" id="PF00850">
    <property type="entry name" value="Hist_deacetyl"/>
    <property type="match status" value="1"/>
</dbReference>
<dbReference type="EMBL" id="FXUL01000001">
    <property type="protein sequence ID" value="SMP43466.1"/>
    <property type="molecule type" value="Genomic_DNA"/>
</dbReference>
<protein>
    <submittedName>
        <fullName evidence="3">Acetoin utilization deacetylase AcuC</fullName>
    </submittedName>
</protein>
<dbReference type="PANTHER" id="PTHR10625">
    <property type="entry name" value="HISTONE DEACETYLASE HDAC1-RELATED"/>
    <property type="match status" value="1"/>
</dbReference>
<dbReference type="RefSeq" id="WP_283440446.1">
    <property type="nucleotide sequence ID" value="NZ_FXUL01000001.1"/>
</dbReference>
<evidence type="ECO:0000313" key="4">
    <source>
        <dbReference type="Proteomes" id="UP001158049"/>
    </source>
</evidence>
<dbReference type="InterPro" id="IPR023696">
    <property type="entry name" value="Ureohydrolase_dom_sf"/>
</dbReference>
<dbReference type="PRINTS" id="PR01270">
    <property type="entry name" value="HDASUPER"/>
</dbReference>
<reference evidence="3 4" key="1">
    <citation type="submission" date="2017-05" db="EMBL/GenBank/DDBJ databases">
        <authorList>
            <person name="Varghese N."/>
            <person name="Submissions S."/>
        </authorList>
    </citation>
    <scope>NUCLEOTIDE SEQUENCE [LARGE SCALE GENOMIC DNA]</scope>
    <source>
        <strain evidence="3 4">DSM 26001</strain>
    </source>
</reference>
<organism evidence="3 4">
    <name type="scientific">Noviherbaspirillum suwonense</name>
    <dbReference type="NCBI Taxonomy" id="1224511"/>
    <lineage>
        <taxon>Bacteria</taxon>
        <taxon>Pseudomonadati</taxon>
        <taxon>Pseudomonadota</taxon>
        <taxon>Betaproteobacteria</taxon>
        <taxon>Burkholderiales</taxon>
        <taxon>Oxalobacteraceae</taxon>
        <taxon>Noviherbaspirillum</taxon>
    </lineage>
</organism>
<dbReference type="PANTHER" id="PTHR10625:SF10">
    <property type="entry name" value="HISTONE DEACETYLASE HDAC1"/>
    <property type="match status" value="1"/>
</dbReference>
<feature type="domain" description="Histone deacetylase" evidence="2">
    <location>
        <begin position="20"/>
        <end position="308"/>
    </location>
</feature>
<dbReference type="InterPro" id="IPR023801">
    <property type="entry name" value="His_deacetylse_dom"/>
</dbReference>